<dbReference type="EMBL" id="ML977314">
    <property type="protein sequence ID" value="KAF2120137.1"/>
    <property type="molecule type" value="Genomic_DNA"/>
</dbReference>
<gene>
    <name evidence="1" type="ORF">BDV96DRAFT_641988</name>
</gene>
<dbReference type="Proteomes" id="UP000799770">
    <property type="component" value="Unassembled WGS sequence"/>
</dbReference>
<dbReference type="AlphaFoldDB" id="A0A6A5ZMT3"/>
<reference evidence="1" key="1">
    <citation type="journal article" date="2020" name="Stud. Mycol.">
        <title>101 Dothideomycetes genomes: a test case for predicting lifestyles and emergence of pathogens.</title>
        <authorList>
            <person name="Haridas S."/>
            <person name="Albert R."/>
            <person name="Binder M."/>
            <person name="Bloem J."/>
            <person name="Labutti K."/>
            <person name="Salamov A."/>
            <person name="Andreopoulos B."/>
            <person name="Baker S."/>
            <person name="Barry K."/>
            <person name="Bills G."/>
            <person name="Bluhm B."/>
            <person name="Cannon C."/>
            <person name="Castanera R."/>
            <person name="Culley D."/>
            <person name="Daum C."/>
            <person name="Ezra D."/>
            <person name="Gonzalez J."/>
            <person name="Henrissat B."/>
            <person name="Kuo A."/>
            <person name="Liang C."/>
            <person name="Lipzen A."/>
            <person name="Lutzoni F."/>
            <person name="Magnuson J."/>
            <person name="Mondo S."/>
            <person name="Nolan M."/>
            <person name="Ohm R."/>
            <person name="Pangilinan J."/>
            <person name="Park H.-J."/>
            <person name="Ramirez L."/>
            <person name="Alfaro M."/>
            <person name="Sun H."/>
            <person name="Tritt A."/>
            <person name="Yoshinaga Y."/>
            <person name="Zwiers L.-H."/>
            <person name="Turgeon B."/>
            <person name="Goodwin S."/>
            <person name="Spatafora J."/>
            <person name="Crous P."/>
            <person name="Grigoriev I."/>
        </authorList>
    </citation>
    <scope>NUCLEOTIDE SEQUENCE</scope>
    <source>
        <strain evidence="1">CBS 627.86</strain>
    </source>
</reference>
<evidence type="ECO:0000313" key="2">
    <source>
        <dbReference type="Proteomes" id="UP000799770"/>
    </source>
</evidence>
<proteinExistence type="predicted"/>
<accession>A0A6A5ZMT3</accession>
<evidence type="ECO:0000313" key="1">
    <source>
        <dbReference type="EMBL" id="KAF2120137.1"/>
    </source>
</evidence>
<dbReference type="OrthoDB" id="3707219at2759"/>
<name>A0A6A5ZMT3_9PLEO</name>
<protein>
    <submittedName>
        <fullName evidence="1">Uncharacterized protein</fullName>
    </submittedName>
</protein>
<organism evidence="1 2">
    <name type="scientific">Lophiotrema nucula</name>
    <dbReference type="NCBI Taxonomy" id="690887"/>
    <lineage>
        <taxon>Eukaryota</taxon>
        <taxon>Fungi</taxon>
        <taxon>Dikarya</taxon>
        <taxon>Ascomycota</taxon>
        <taxon>Pezizomycotina</taxon>
        <taxon>Dothideomycetes</taxon>
        <taxon>Pleosporomycetidae</taxon>
        <taxon>Pleosporales</taxon>
        <taxon>Lophiotremataceae</taxon>
        <taxon>Lophiotrema</taxon>
    </lineage>
</organism>
<sequence>MPVAAKSYWPALAGFVAFAFSYTAVVARKEGSAVDAARARWYAQKERGLNALSAGQYQKTHA</sequence>
<keyword evidence="2" id="KW-1185">Reference proteome</keyword>